<dbReference type="AlphaFoldDB" id="A0A1F6BM97"/>
<proteinExistence type="predicted"/>
<accession>A0A1F6BM97</accession>
<dbReference type="Pfam" id="PF04977">
    <property type="entry name" value="DivIC"/>
    <property type="match status" value="1"/>
</dbReference>
<organism evidence="3 4">
    <name type="scientific">Candidatus Jorgensenbacteria bacterium GWC1_48_12</name>
    <dbReference type="NCBI Taxonomy" id="1798469"/>
    <lineage>
        <taxon>Bacteria</taxon>
        <taxon>Candidatus Joergenseniibacteriota</taxon>
    </lineage>
</organism>
<keyword evidence="1" id="KW-0175">Coiled coil</keyword>
<name>A0A1F6BM97_9BACT</name>
<feature type="transmembrane region" description="Helical" evidence="2">
    <location>
        <begin position="6"/>
        <end position="24"/>
    </location>
</feature>
<reference evidence="3 4" key="1">
    <citation type="journal article" date="2016" name="Nat. Commun.">
        <title>Thousands of microbial genomes shed light on interconnected biogeochemical processes in an aquifer system.</title>
        <authorList>
            <person name="Anantharaman K."/>
            <person name="Brown C.T."/>
            <person name="Hug L.A."/>
            <person name="Sharon I."/>
            <person name="Castelle C.J."/>
            <person name="Probst A.J."/>
            <person name="Thomas B.C."/>
            <person name="Singh A."/>
            <person name="Wilkins M.J."/>
            <person name="Karaoz U."/>
            <person name="Brodie E.L."/>
            <person name="Williams K.H."/>
            <person name="Hubbard S.S."/>
            <person name="Banfield J.F."/>
        </authorList>
    </citation>
    <scope>NUCLEOTIDE SEQUENCE [LARGE SCALE GENOMIC DNA]</scope>
</reference>
<evidence type="ECO:0000313" key="4">
    <source>
        <dbReference type="Proteomes" id="UP000179324"/>
    </source>
</evidence>
<comment type="caution">
    <text evidence="3">The sequence shown here is derived from an EMBL/GenBank/DDBJ whole genome shotgun (WGS) entry which is preliminary data.</text>
</comment>
<keyword evidence="2" id="KW-0812">Transmembrane</keyword>
<evidence type="ECO:0000256" key="1">
    <source>
        <dbReference type="SAM" id="Coils"/>
    </source>
</evidence>
<evidence type="ECO:0000313" key="3">
    <source>
        <dbReference type="EMBL" id="OGG38049.1"/>
    </source>
</evidence>
<keyword evidence="2" id="KW-0472">Membrane</keyword>
<evidence type="ECO:0000256" key="2">
    <source>
        <dbReference type="SAM" id="Phobius"/>
    </source>
</evidence>
<dbReference type="EMBL" id="MFKI01000029">
    <property type="protein sequence ID" value="OGG38049.1"/>
    <property type="molecule type" value="Genomic_DNA"/>
</dbReference>
<gene>
    <name evidence="3" type="ORF">A2127_00010</name>
</gene>
<dbReference type="Proteomes" id="UP000179324">
    <property type="component" value="Unassembled WGS sequence"/>
</dbReference>
<dbReference type="InterPro" id="IPR007060">
    <property type="entry name" value="FtsL/DivIC"/>
</dbReference>
<feature type="coiled-coil region" evidence="1">
    <location>
        <begin position="20"/>
        <end position="54"/>
    </location>
</feature>
<keyword evidence="2" id="KW-1133">Transmembrane helix</keyword>
<sequence length="92" mass="10755">MNWWRVVIIVVIVVVLGLGIYSLMREKQGLEREVAGLRSEFRNLEKENRELNSRIEYFASSENLLKEIKSQFNYREQGEGLIIIVPNKTATE</sequence>
<protein>
    <submittedName>
        <fullName evidence="3">Uncharacterized protein</fullName>
    </submittedName>
</protein>